<dbReference type="FunFam" id="1.10.287.1080:FF:000001">
    <property type="entry name" value="Nucleoside triphosphate pyrophosphohydrolase"/>
    <property type="match status" value="1"/>
</dbReference>
<dbReference type="InterPro" id="IPR011551">
    <property type="entry name" value="NTP_PyrPHydrolase_MazG"/>
</dbReference>
<evidence type="ECO:0000259" key="1">
    <source>
        <dbReference type="Pfam" id="PF00590"/>
    </source>
</evidence>
<dbReference type="GO" id="GO:0006203">
    <property type="term" value="P:dGTP catabolic process"/>
    <property type="evidence" value="ECO:0007669"/>
    <property type="project" value="TreeGrafter"/>
</dbReference>
<gene>
    <name evidence="3" type="ORF">ERX40_10725</name>
</gene>
<feature type="domain" description="NTP pyrophosphohydrolase MazG-like" evidence="2">
    <location>
        <begin position="248"/>
        <end position="321"/>
    </location>
</feature>
<dbReference type="CDD" id="cd11723">
    <property type="entry name" value="YabN_N_like"/>
    <property type="match status" value="1"/>
</dbReference>
<reference evidence="3 4" key="1">
    <citation type="submission" date="2019-01" db="EMBL/GenBank/DDBJ databases">
        <title>Draft genome sequences of the type strains of six Macrococcus species.</title>
        <authorList>
            <person name="Mazhar S."/>
            <person name="Altermann E."/>
            <person name="Hill C."/>
            <person name="Mcauliffe O."/>
        </authorList>
    </citation>
    <scope>NUCLEOTIDE SEQUENCE [LARGE SCALE GENOMIC DNA]</scope>
    <source>
        <strain evidence="3 4">ATCC 51828</strain>
    </source>
</reference>
<dbReference type="GO" id="GO:0046076">
    <property type="term" value="P:dTTP catabolic process"/>
    <property type="evidence" value="ECO:0007669"/>
    <property type="project" value="TreeGrafter"/>
</dbReference>
<dbReference type="InterPro" id="IPR048015">
    <property type="entry name" value="NTP-PPase_MazG-like_N"/>
</dbReference>
<protein>
    <submittedName>
        <fullName evidence="3">Nucleotide pyrophosphohydrolase</fullName>
    </submittedName>
</protein>
<dbReference type="InterPro" id="IPR000878">
    <property type="entry name" value="4pyrrol_Mease"/>
</dbReference>
<proteinExistence type="predicted"/>
<dbReference type="PANTHER" id="PTHR30522">
    <property type="entry name" value="NUCLEOSIDE TRIPHOSPHATE PYROPHOSPHOHYDROLASE"/>
    <property type="match status" value="1"/>
</dbReference>
<dbReference type="Gene3D" id="3.40.1010.10">
    <property type="entry name" value="Cobalt-precorrin-4 Transmethylase, Domain 1"/>
    <property type="match status" value="1"/>
</dbReference>
<sequence length="385" mass="43608">MMNKITVIGLGNYGLDELPYGIYKLLTAGEKVYVRTLEHPVIQELPEVEWHSFDDIYKKHDQFPAVYQEIVAALLAASEKEGVLYAVPGHPMVAESTTQLLLEADAAVEIKGGKSFIDDLFTAAKADPNDGFQLLDATAFDVRQLNIRNALIVTQVYNQIVASDLKITLLEHYPADHPVRIITAARNADAAVTEVPLHELDHEFSESNLTSLFIPAVQGAGLYGELSELDRVMTHLISPDGCPWDQKQTHASLRRYLIEESFEFMEAVDEDDIDHMIEELGDILLQVVFHAALAKREELFDIREVVTVVTDKMIRRHPHVFGDTVVNNLEDLNQVWEQEKRNEGKVKREVKMEKQFADLFMTLYDKVKEGASLEEALQEVKHETR</sequence>
<dbReference type="GO" id="GO:0046081">
    <property type="term" value="P:dUTP catabolic process"/>
    <property type="evidence" value="ECO:0007669"/>
    <property type="project" value="TreeGrafter"/>
</dbReference>
<comment type="caution">
    <text evidence="3">The sequence shown here is derived from an EMBL/GenBank/DDBJ whole genome shotgun (WGS) entry which is preliminary data.</text>
</comment>
<dbReference type="EMBL" id="SCWD01000008">
    <property type="protein sequence ID" value="TDL95304.1"/>
    <property type="molecule type" value="Genomic_DNA"/>
</dbReference>
<evidence type="ECO:0000259" key="2">
    <source>
        <dbReference type="Pfam" id="PF03819"/>
    </source>
</evidence>
<dbReference type="Pfam" id="PF03819">
    <property type="entry name" value="MazG"/>
    <property type="match status" value="1"/>
</dbReference>
<dbReference type="InterPro" id="IPR035013">
    <property type="entry name" value="YabN_N"/>
</dbReference>
<dbReference type="GO" id="GO:0008168">
    <property type="term" value="F:methyltransferase activity"/>
    <property type="evidence" value="ECO:0007669"/>
    <property type="project" value="InterPro"/>
</dbReference>
<dbReference type="Gene3D" id="1.10.287.1080">
    <property type="entry name" value="MazG-like"/>
    <property type="match status" value="1"/>
</dbReference>
<dbReference type="SUPFAM" id="SSF53790">
    <property type="entry name" value="Tetrapyrrole methylase"/>
    <property type="match status" value="1"/>
</dbReference>
<dbReference type="Proteomes" id="UP000295280">
    <property type="component" value="Unassembled WGS sequence"/>
</dbReference>
<dbReference type="PANTHER" id="PTHR30522:SF0">
    <property type="entry name" value="NUCLEOSIDE TRIPHOSPHATE PYROPHOSPHOHYDROLASE"/>
    <property type="match status" value="1"/>
</dbReference>
<dbReference type="InterPro" id="IPR035996">
    <property type="entry name" value="4pyrrol_Methylase_sf"/>
</dbReference>
<keyword evidence="4" id="KW-1185">Reference proteome</keyword>
<evidence type="ECO:0000313" key="4">
    <source>
        <dbReference type="Proteomes" id="UP000295280"/>
    </source>
</evidence>
<dbReference type="OrthoDB" id="9808939at2"/>
<dbReference type="InterPro" id="IPR014777">
    <property type="entry name" value="4pyrrole_Mease_sub1"/>
</dbReference>
<feature type="domain" description="Tetrapyrrole methylase" evidence="1">
    <location>
        <begin position="4"/>
        <end position="200"/>
    </location>
</feature>
<dbReference type="AlphaFoldDB" id="A0A9Q8CC40"/>
<dbReference type="GO" id="GO:0006950">
    <property type="term" value="P:response to stress"/>
    <property type="evidence" value="ECO:0007669"/>
    <property type="project" value="UniProtKB-ARBA"/>
</dbReference>
<name>A0A9Q8CC40_9STAP</name>
<dbReference type="GO" id="GO:0046047">
    <property type="term" value="P:TTP catabolic process"/>
    <property type="evidence" value="ECO:0007669"/>
    <property type="project" value="TreeGrafter"/>
</dbReference>
<dbReference type="GO" id="GO:0047429">
    <property type="term" value="F:nucleoside triphosphate diphosphatase activity"/>
    <property type="evidence" value="ECO:0007669"/>
    <property type="project" value="TreeGrafter"/>
</dbReference>
<dbReference type="SUPFAM" id="SSF101386">
    <property type="entry name" value="all-alpha NTP pyrophosphatases"/>
    <property type="match status" value="1"/>
</dbReference>
<evidence type="ECO:0000313" key="3">
    <source>
        <dbReference type="EMBL" id="TDL95304.1"/>
    </source>
</evidence>
<organism evidence="3 4">
    <name type="scientific">Macrococcus carouselicus</name>
    <dbReference type="NCBI Taxonomy" id="69969"/>
    <lineage>
        <taxon>Bacteria</taxon>
        <taxon>Bacillati</taxon>
        <taxon>Bacillota</taxon>
        <taxon>Bacilli</taxon>
        <taxon>Bacillales</taxon>
        <taxon>Staphylococcaceae</taxon>
        <taxon>Macrococcus</taxon>
    </lineage>
</organism>
<dbReference type="Pfam" id="PF00590">
    <property type="entry name" value="TP_methylase"/>
    <property type="match status" value="1"/>
</dbReference>
<dbReference type="GO" id="GO:0046052">
    <property type="term" value="P:UTP catabolic process"/>
    <property type="evidence" value="ECO:0007669"/>
    <property type="project" value="TreeGrafter"/>
</dbReference>
<accession>A0A9Q8CC40</accession>
<dbReference type="GO" id="GO:0046061">
    <property type="term" value="P:dATP catabolic process"/>
    <property type="evidence" value="ECO:0007669"/>
    <property type="project" value="TreeGrafter"/>
</dbReference>
<dbReference type="InterPro" id="IPR004518">
    <property type="entry name" value="MazG-like_dom"/>
</dbReference>
<dbReference type="CDD" id="cd11528">
    <property type="entry name" value="NTP-PPase_MazG_Nterm"/>
    <property type="match status" value="1"/>
</dbReference>